<dbReference type="CDD" id="cd03443">
    <property type="entry name" value="PaaI_thioesterase"/>
    <property type="match status" value="1"/>
</dbReference>
<organism evidence="1 2">
    <name type="scientific">Candidatus Thiodiazotropha endolucinida</name>
    <dbReference type="NCBI Taxonomy" id="1655433"/>
    <lineage>
        <taxon>Bacteria</taxon>
        <taxon>Pseudomonadati</taxon>
        <taxon>Pseudomonadota</taxon>
        <taxon>Gammaproteobacteria</taxon>
        <taxon>Chromatiales</taxon>
        <taxon>Sedimenticolaceae</taxon>
        <taxon>Candidatus Thiodiazotropha</taxon>
    </lineage>
</organism>
<evidence type="ECO:0000313" key="2">
    <source>
        <dbReference type="Proteomes" id="UP000094769"/>
    </source>
</evidence>
<dbReference type="Pfam" id="PF14539">
    <property type="entry name" value="DUF4442"/>
    <property type="match status" value="1"/>
</dbReference>
<name>A0A7Z0VNB3_9GAMM</name>
<protein>
    <recommendedName>
        <fullName evidence="3">DUF4442 domain-containing protein</fullName>
    </recommendedName>
</protein>
<dbReference type="InterPro" id="IPR027961">
    <property type="entry name" value="DUF4442"/>
</dbReference>
<dbReference type="OrthoDB" id="793353at2"/>
<dbReference type="SUPFAM" id="SSF54637">
    <property type="entry name" value="Thioesterase/thiol ester dehydrase-isomerase"/>
    <property type="match status" value="1"/>
</dbReference>
<dbReference type="RefSeq" id="WP_069121697.1">
    <property type="nucleotide sequence ID" value="NZ_MARB01000004.1"/>
</dbReference>
<reference evidence="1 2" key="1">
    <citation type="submission" date="2016-06" db="EMBL/GenBank/DDBJ databases">
        <title>Genome sequence of endosymbiont of Candidatus Endolucinida thiodiazotropha.</title>
        <authorList>
            <person name="Poehlein A."/>
            <person name="Koenig S."/>
            <person name="Heiden S.E."/>
            <person name="Thuermer A."/>
            <person name="Voget S."/>
            <person name="Daniel R."/>
            <person name="Markert S."/>
            <person name="Gros O."/>
            <person name="Schweder T."/>
        </authorList>
    </citation>
    <scope>NUCLEOTIDE SEQUENCE [LARGE SCALE GENOMIC DNA]</scope>
    <source>
        <strain evidence="1 2">COS</strain>
    </source>
</reference>
<accession>A0A7Z0VNB3</accession>
<sequence>MSGETQSRPGITPEARVVSLWRRFGNNALGRRIYSLLFGRLVPYTGTIRPVIEEISPGRARVTLRDRRVLRNHLNSIHAIALANVGELASGLALIASMPESTKGIVTRLEIDYLKKARGDLTAIGEAQVPKTIGESTTLQAHATIWDREGDSVANLTTHWQLRPRDMP</sequence>
<proteinExistence type="predicted"/>
<dbReference type="Proteomes" id="UP000094769">
    <property type="component" value="Unassembled WGS sequence"/>
</dbReference>
<keyword evidence="2" id="KW-1185">Reference proteome</keyword>
<comment type="caution">
    <text evidence="1">The sequence shown here is derived from an EMBL/GenBank/DDBJ whole genome shotgun (WGS) entry which is preliminary data.</text>
</comment>
<dbReference type="AlphaFoldDB" id="A0A7Z0VNB3"/>
<dbReference type="InterPro" id="IPR029069">
    <property type="entry name" value="HotDog_dom_sf"/>
</dbReference>
<gene>
    <name evidence="1" type="ORF">CODIS_09430</name>
</gene>
<evidence type="ECO:0008006" key="3">
    <source>
        <dbReference type="Google" id="ProtNLM"/>
    </source>
</evidence>
<evidence type="ECO:0000313" key="1">
    <source>
        <dbReference type="EMBL" id="ODJ88848.1"/>
    </source>
</evidence>
<dbReference type="EMBL" id="MARB01000004">
    <property type="protein sequence ID" value="ODJ88848.1"/>
    <property type="molecule type" value="Genomic_DNA"/>
</dbReference>
<dbReference type="Gene3D" id="3.10.129.10">
    <property type="entry name" value="Hotdog Thioesterase"/>
    <property type="match status" value="1"/>
</dbReference>